<dbReference type="Proteomes" id="UP001501455">
    <property type="component" value="Unassembled WGS sequence"/>
</dbReference>
<reference evidence="3" key="1">
    <citation type="journal article" date="2019" name="Int. J. Syst. Evol. Microbiol.">
        <title>The Global Catalogue of Microorganisms (GCM) 10K type strain sequencing project: providing services to taxonomists for standard genome sequencing and annotation.</title>
        <authorList>
            <consortium name="The Broad Institute Genomics Platform"/>
            <consortium name="The Broad Institute Genome Sequencing Center for Infectious Disease"/>
            <person name="Wu L."/>
            <person name="Ma J."/>
        </authorList>
    </citation>
    <scope>NUCLEOTIDE SEQUENCE [LARGE SCALE GENOMIC DNA]</scope>
    <source>
        <strain evidence="3">JCM 4816</strain>
    </source>
</reference>
<protein>
    <submittedName>
        <fullName evidence="2">Uncharacterized protein</fullName>
    </submittedName>
</protein>
<name>A0ABP6U1P5_9ACTN</name>
<evidence type="ECO:0000313" key="3">
    <source>
        <dbReference type="Proteomes" id="UP001501455"/>
    </source>
</evidence>
<feature type="transmembrane region" description="Helical" evidence="1">
    <location>
        <begin position="42"/>
        <end position="63"/>
    </location>
</feature>
<gene>
    <name evidence="2" type="ORF">GCM10019016_079660</name>
</gene>
<comment type="caution">
    <text evidence="2">The sequence shown here is derived from an EMBL/GenBank/DDBJ whole genome shotgun (WGS) entry which is preliminary data.</text>
</comment>
<keyword evidence="1" id="KW-0812">Transmembrane</keyword>
<organism evidence="2 3">
    <name type="scientific">Streptomyces prasinosporus</name>
    <dbReference type="NCBI Taxonomy" id="68256"/>
    <lineage>
        <taxon>Bacteria</taxon>
        <taxon>Bacillati</taxon>
        <taxon>Actinomycetota</taxon>
        <taxon>Actinomycetes</taxon>
        <taxon>Kitasatosporales</taxon>
        <taxon>Streptomycetaceae</taxon>
        <taxon>Streptomyces</taxon>
        <taxon>Streptomyces albogriseolus group</taxon>
    </lineage>
</organism>
<dbReference type="EMBL" id="BAAAXF010000057">
    <property type="protein sequence ID" value="GAA3500859.1"/>
    <property type="molecule type" value="Genomic_DNA"/>
</dbReference>
<keyword evidence="1" id="KW-1133">Transmembrane helix</keyword>
<accession>A0ABP6U1P5</accession>
<keyword evidence="3" id="KW-1185">Reference proteome</keyword>
<evidence type="ECO:0000313" key="2">
    <source>
        <dbReference type="EMBL" id="GAA3500859.1"/>
    </source>
</evidence>
<feature type="transmembrane region" description="Helical" evidence="1">
    <location>
        <begin position="12"/>
        <end position="36"/>
    </location>
</feature>
<keyword evidence="1" id="KW-0472">Membrane</keyword>
<dbReference type="RefSeq" id="WP_237480930.1">
    <property type="nucleotide sequence ID" value="NZ_BAAAXF010000057.1"/>
</dbReference>
<sequence length="75" mass="7988">MLSGFVVDDVHVAHRISILISVFGVLVSMALLMLAIREYRTGASAVWIGAGAAIFLSALYALVQDVRRSRTGPSA</sequence>
<proteinExistence type="predicted"/>
<dbReference type="GeneID" id="96647885"/>
<evidence type="ECO:0000256" key="1">
    <source>
        <dbReference type="SAM" id="Phobius"/>
    </source>
</evidence>